<accession>A0A7M2YW70</accession>
<evidence type="ECO:0000256" key="1">
    <source>
        <dbReference type="SAM" id="Phobius"/>
    </source>
</evidence>
<evidence type="ECO:0008006" key="4">
    <source>
        <dbReference type="Google" id="ProtNLM"/>
    </source>
</evidence>
<gene>
    <name evidence="2" type="ORF">Gocc_1831</name>
</gene>
<comment type="caution">
    <text evidence="2">The sequence shown here is derived from an EMBL/GenBank/DDBJ whole genome shotgun (WGS) entry which is preliminary data.</text>
</comment>
<feature type="transmembrane region" description="Helical" evidence="1">
    <location>
        <begin position="51"/>
        <end position="77"/>
    </location>
</feature>
<dbReference type="Proteomes" id="UP000254134">
    <property type="component" value="Unassembled WGS sequence"/>
</dbReference>
<feature type="transmembrane region" description="Helical" evidence="1">
    <location>
        <begin position="297"/>
        <end position="316"/>
    </location>
</feature>
<organism evidence="2 3">
    <name type="scientific">Gaiella occulta</name>
    <dbReference type="NCBI Taxonomy" id="1002870"/>
    <lineage>
        <taxon>Bacteria</taxon>
        <taxon>Bacillati</taxon>
        <taxon>Actinomycetota</taxon>
        <taxon>Thermoleophilia</taxon>
        <taxon>Gaiellales</taxon>
        <taxon>Gaiellaceae</taxon>
        <taxon>Gaiella</taxon>
    </lineage>
</organism>
<keyword evidence="3" id="KW-1185">Reference proteome</keyword>
<dbReference type="EMBL" id="QQZY01000004">
    <property type="protein sequence ID" value="RDI74255.1"/>
    <property type="molecule type" value="Genomic_DNA"/>
</dbReference>
<dbReference type="RefSeq" id="WP_181813514.1">
    <property type="nucleotide sequence ID" value="NZ_QQZY01000004.1"/>
</dbReference>
<feature type="transmembrane region" description="Helical" evidence="1">
    <location>
        <begin position="423"/>
        <end position="452"/>
    </location>
</feature>
<evidence type="ECO:0000313" key="2">
    <source>
        <dbReference type="EMBL" id="RDI74255.1"/>
    </source>
</evidence>
<keyword evidence="1" id="KW-0472">Membrane</keyword>
<sequence>MSSLLLFLRLALATGIVLAPGAMLARAVGVRSTSATLAWGLSVVFGAMGVTFLVHGSLTLTLVLAAAAALVAAPLAARRATGSGVPGRPVVWLAGIVLGVALWHVAGEIGGDGLFHLARVRKLLAFDDLSLSSPNEFADGGLHPGYAFPLWHGFLALVARVAFVDPSQALLHEPSILAPLALLTAYEAGYALFRRSVPAAAAAAASVALVAMAPGGGGAYTALSLPATASRQILVPAALALALAAVRRPSPGLLASAGAASLVLAVVHPTYALFLWIPFGGFLAVRWAWHGKDVRGGALALAALVVPAGAFLAWLVPVVRGTASVSPDAAERARAFAQYAGQVRGTVDRFSLAPELFGRAGAVAVAALLLVPLAALASKRRWAAYVVGGSLAIFALTLLPPLFTPFSDAVSLSQSRRLAGFLPFAFAFAGGVGVLARLLGPAAAPVALAAGIGLQWRAPGDFGYRLEHGGPAWVTWVAAAGAAVALALGLWRGLEVETTAALASALLLAPVFVHGLSHWSPSSERRPSPLTPGLVAALRDAVPAGDTVYSDLESSYRIAAFAPVYVCNAPPGHVADTEKNRPYVRRERWRRFNRTGELGIPRRCGARWLVVDRSRFTTAPKLPVVYRDGRYTLYRLAR</sequence>
<feature type="transmembrane region" description="Helical" evidence="1">
    <location>
        <begin position="199"/>
        <end position="221"/>
    </location>
</feature>
<feature type="transmembrane region" description="Helical" evidence="1">
    <location>
        <begin position="89"/>
        <end position="106"/>
    </location>
</feature>
<evidence type="ECO:0000313" key="3">
    <source>
        <dbReference type="Proteomes" id="UP000254134"/>
    </source>
</evidence>
<protein>
    <recommendedName>
        <fullName evidence="4">Dolichyl-phosphate-mannose-protein mannosyltransferase</fullName>
    </recommendedName>
</protein>
<feature type="transmembrane region" description="Helical" evidence="1">
    <location>
        <begin position="382"/>
        <end position="403"/>
    </location>
</feature>
<keyword evidence="1" id="KW-1133">Transmembrane helix</keyword>
<reference evidence="3" key="2">
    <citation type="journal article" date="2019" name="MicrobiologyOpen">
        <title>High-quality draft genome sequence of Gaiella occulta isolated from a 150 meter deep mineral water borehole and comparison with the genome sequences of other deep-branching lineages of the phylum Actinobacteria.</title>
        <authorList>
            <person name="Severino R."/>
            <person name="Froufe H.J.C."/>
            <person name="Barroso C."/>
            <person name="Albuquerque L."/>
            <person name="Lobo-da-Cunha A."/>
            <person name="da Costa M.S."/>
            <person name="Egas C."/>
        </authorList>
    </citation>
    <scope>NUCLEOTIDE SEQUENCE [LARGE SCALE GENOMIC DNA]</scope>
    <source>
        <strain evidence="3">F2-233</strain>
    </source>
</reference>
<feature type="transmembrane region" description="Helical" evidence="1">
    <location>
        <begin position="176"/>
        <end position="193"/>
    </location>
</feature>
<name>A0A7M2YW70_9ACTN</name>
<reference evidence="2 3" key="1">
    <citation type="submission" date="2018-07" db="EMBL/GenBank/DDBJ databases">
        <title>High-quality-draft genome sequence of Gaiella occulta.</title>
        <authorList>
            <person name="Severino R."/>
            <person name="Froufe H.J.C."/>
            <person name="Rainey F.A."/>
            <person name="Barroso C."/>
            <person name="Albuquerque L."/>
            <person name="Lobo-Da-Cunha A."/>
            <person name="Da Costa M.S."/>
            <person name="Egas C."/>
        </authorList>
    </citation>
    <scope>NUCLEOTIDE SEQUENCE [LARGE SCALE GENOMIC DNA]</scope>
    <source>
        <strain evidence="2 3">F2-233</strain>
    </source>
</reference>
<proteinExistence type="predicted"/>
<feature type="transmembrane region" description="Helical" evidence="1">
    <location>
        <begin position="262"/>
        <end position="285"/>
    </location>
</feature>
<dbReference type="AlphaFoldDB" id="A0A7M2YW70"/>
<feature type="transmembrane region" description="Helical" evidence="1">
    <location>
        <begin position="356"/>
        <end position="375"/>
    </location>
</feature>
<keyword evidence="1" id="KW-0812">Transmembrane</keyword>
<feature type="transmembrane region" description="Helical" evidence="1">
    <location>
        <begin position="473"/>
        <end position="494"/>
    </location>
</feature>